<organism evidence="2">
    <name type="scientific">Streptomyces sp. MMG1612</name>
    <dbReference type="NCBI Taxonomy" id="1415547"/>
    <lineage>
        <taxon>Bacteria</taxon>
        <taxon>Bacillati</taxon>
        <taxon>Actinomycetota</taxon>
        <taxon>Actinomycetes</taxon>
        <taxon>Kitasatosporales</taxon>
        <taxon>Streptomycetaceae</taxon>
        <taxon>Streptomyces</taxon>
    </lineage>
</organism>
<feature type="region of interest" description="Disordered" evidence="1">
    <location>
        <begin position="64"/>
        <end position="86"/>
    </location>
</feature>
<name>U5YNY6_9ACTN</name>
<dbReference type="GO" id="GO:0008168">
    <property type="term" value="F:methyltransferase activity"/>
    <property type="evidence" value="ECO:0007669"/>
    <property type="project" value="UniProtKB-KW"/>
</dbReference>
<keyword evidence="2" id="KW-0489">Methyltransferase</keyword>
<keyword evidence="2" id="KW-0808">Transferase</keyword>
<dbReference type="GO" id="GO:0032259">
    <property type="term" value="P:methylation"/>
    <property type="evidence" value="ECO:0007669"/>
    <property type="project" value="UniProtKB-KW"/>
</dbReference>
<reference evidence="2" key="1">
    <citation type="journal article" date="2013" name="Proc. Natl. Acad. Sci. U.S.A.">
        <title>Diversity and abundance of phosphonate biosynthetic genes in nature.</title>
        <authorList>
            <person name="Yu X."/>
            <person name="Doroghazi J.R."/>
            <person name="Janga S.C."/>
            <person name="Zhang J.K."/>
            <person name="Circello B."/>
            <person name="Griffin B.M."/>
            <person name="Labeda D.P."/>
            <person name="Metcalf W.W."/>
        </authorList>
    </citation>
    <scope>NUCLEOTIDE SEQUENCE</scope>
    <source>
        <strain evidence="2">MMG1612</strain>
    </source>
</reference>
<evidence type="ECO:0000313" key="2">
    <source>
        <dbReference type="EMBL" id="AGZ94033.1"/>
    </source>
</evidence>
<evidence type="ECO:0000256" key="1">
    <source>
        <dbReference type="SAM" id="MobiDB-lite"/>
    </source>
</evidence>
<sequence length="255" mass="28363">MNTAPAPATSDRDQQSFAALIEQAVRRAPLCEDPFAHVQLDEVFGARAYDQIQRHLPDSATYAAGRSEDSVTERNPARSSWRLKEDQLSRPGAPADLLSFWIAFAQDLKASGLRRTLLEKFDAWLPASALRHPERLKFGVRLCRDEGGSVIGPHTDGPDKLVTCILYLPADASRTGLGTTLLAPRDPAFRPPEDADYRHDRFYDRADLFTAVRRMPFAPDSGMAFARSPLSFHALDVPAAETSRYTLLLAVRERT</sequence>
<dbReference type="Gene3D" id="2.60.120.620">
    <property type="entry name" value="q2cbj1_9rhob like domain"/>
    <property type="match status" value="1"/>
</dbReference>
<dbReference type="EMBL" id="KF386869">
    <property type="protein sequence ID" value="AGZ94033.1"/>
    <property type="molecule type" value="Genomic_DNA"/>
</dbReference>
<dbReference type="AlphaFoldDB" id="U5YNY6"/>
<protein>
    <submittedName>
        <fullName evidence="2">Methyltransferase fkbm family</fullName>
    </submittedName>
</protein>
<accession>U5YNY6</accession>
<feature type="compositionally biased region" description="Basic and acidic residues" evidence="1">
    <location>
        <begin position="66"/>
        <end position="86"/>
    </location>
</feature>
<proteinExistence type="predicted"/>